<dbReference type="InterPro" id="IPR008930">
    <property type="entry name" value="Terpenoid_cyclase/PrenylTrfase"/>
</dbReference>
<dbReference type="KEGG" id="ccos:Pan44_05530"/>
<dbReference type="CDD" id="cd00688">
    <property type="entry name" value="ISOPREN_C2_like"/>
    <property type="match status" value="1"/>
</dbReference>
<organism evidence="1 2">
    <name type="scientific">Caulifigura coniformis</name>
    <dbReference type="NCBI Taxonomy" id="2527983"/>
    <lineage>
        <taxon>Bacteria</taxon>
        <taxon>Pseudomonadati</taxon>
        <taxon>Planctomycetota</taxon>
        <taxon>Planctomycetia</taxon>
        <taxon>Planctomycetales</taxon>
        <taxon>Planctomycetaceae</taxon>
        <taxon>Caulifigura</taxon>
    </lineage>
</organism>
<keyword evidence="2" id="KW-1185">Reference proteome</keyword>
<dbReference type="AlphaFoldDB" id="A0A517S8T3"/>
<sequence length="361" mass="39066">MPIGTDFDVDSVGSRRKFLRRLTAAGLAASLPAGPLLGAPVDPEQRLVDGAITRALEFLAQAQLPAGSWRLDGYGEDTSGTSLAVMAFLAAGHVPNEGPYGLHITRGIRWVCSHQEANGMLVHRRSHGPMYSHGISTLMLAEAVGMVGEDDAALVRRALERGIHLIIQAQAVKKDIRHAGGWRYQVDSRDSDLSVTGWQVLSLRAAKDAGCDVPAECIDAAIAYVKRCSVRGNRGFGYEPGHGQTPVLTGTGITCLEVCGEHEAVETVGGADWLLNNPLRHDANYFYYGAYYTGVGMAKLGGQYAQRTRNQLRELLLTAQQNDGSWMPRHGSEHGAGKVYATSLAVLALTVEYHYLPIYQR</sequence>
<protein>
    <recommendedName>
        <fullName evidence="3">Prenyltransferase and squalene oxidase repeat protein</fullName>
    </recommendedName>
</protein>
<dbReference type="RefSeq" id="WP_145026977.1">
    <property type="nucleotide sequence ID" value="NZ_CP036271.1"/>
</dbReference>
<dbReference type="Gene3D" id="1.50.10.20">
    <property type="match status" value="2"/>
</dbReference>
<dbReference type="PROSITE" id="PS51318">
    <property type="entry name" value="TAT"/>
    <property type="match status" value="1"/>
</dbReference>
<dbReference type="EMBL" id="CP036271">
    <property type="protein sequence ID" value="QDT52541.1"/>
    <property type="molecule type" value="Genomic_DNA"/>
</dbReference>
<dbReference type="InterPro" id="IPR006311">
    <property type="entry name" value="TAT_signal"/>
</dbReference>
<dbReference type="Proteomes" id="UP000315700">
    <property type="component" value="Chromosome"/>
</dbReference>
<dbReference type="SUPFAM" id="SSF48239">
    <property type="entry name" value="Terpenoid cyclases/Protein prenyltransferases"/>
    <property type="match status" value="1"/>
</dbReference>
<gene>
    <name evidence="1" type="ORF">Pan44_05530</name>
</gene>
<name>A0A517S8T3_9PLAN</name>
<reference evidence="1 2" key="1">
    <citation type="submission" date="2019-02" db="EMBL/GenBank/DDBJ databases">
        <title>Deep-cultivation of Planctomycetes and their phenomic and genomic characterization uncovers novel biology.</title>
        <authorList>
            <person name="Wiegand S."/>
            <person name="Jogler M."/>
            <person name="Boedeker C."/>
            <person name="Pinto D."/>
            <person name="Vollmers J."/>
            <person name="Rivas-Marin E."/>
            <person name="Kohn T."/>
            <person name="Peeters S.H."/>
            <person name="Heuer A."/>
            <person name="Rast P."/>
            <person name="Oberbeckmann S."/>
            <person name="Bunk B."/>
            <person name="Jeske O."/>
            <person name="Meyerdierks A."/>
            <person name="Storesund J.E."/>
            <person name="Kallscheuer N."/>
            <person name="Luecker S."/>
            <person name="Lage O.M."/>
            <person name="Pohl T."/>
            <person name="Merkel B.J."/>
            <person name="Hornburger P."/>
            <person name="Mueller R.-W."/>
            <person name="Bruemmer F."/>
            <person name="Labrenz M."/>
            <person name="Spormann A.M."/>
            <person name="Op den Camp H."/>
            <person name="Overmann J."/>
            <person name="Amann R."/>
            <person name="Jetten M.S.M."/>
            <person name="Mascher T."/>
            <person name="Medema M.H."/>
            <person name="Devos D.P."/>
            <person name="Kaster A.-K."/>
            <person name="Ovreas L."/>
            <person name="Rohde M."/>
            <person name="Galperin M.Y."/>
            <person name="Jogler C."/>
        </authorList>
    </citation>
    <scope>NUCLEOTIDE SEQUENCE [LARGE SCALE GENOMIC DNA]</scope>
    <source>
        <strain evidence="1 2">Pan44</strain>
    </source>
</reference>
<dbReference type="OrthoDB" id="265313at2"/>
<evidence type="ECO:0000313" key="2">
    <source>
        <dbReference type="Proteomes" id="UP000315700"/>
    </source>
</evidence>
<evidence type="ECO:0000313" key="1">
    <source>
        <dbReference type="EMBL" id="QDT52541.1"/>
    </source>
</evidence>
<accession>A0A517S8T3</accession>
<proteinExistence type="predicted"/>
<dbReference type="InParanoid" id="A0A517S8T3"/>
<evidence type="ECO:0008006" key="3">
    <source>
        <dbReference type="Google" id="ProtNLM"/>
    </source>
</evidence>